<sequence length="122" mass="13097">MRTVRAAAAGVVATSLSLTSIVLATPAHAIPPNCQAVPWGFLGTQVRQICDSPIRADGSWIRHRIEGYPAHYENPSSSCSGGVYYSNCTYYPGGNVAERDTDDEYYPVTPDTVLPDEPGHLG</sequence>
<dbReference type="AlphaFoldDB" id="A0A7I7TEC8"/>
<reference evidence="3 4" key="1">
    <citation type="journal article" date="2019" name="Emerg. Microbes Infect.">
        <title>Comprehensive subspecies identification of 175 nontuberculous mycobacteria species based on 7547 genomic profiles.</title>
        <authorList>
            <person name="Matsumoto Y."/>
            <person name="Kinjo T."/>
            <person name="Motooka D."/>
            <person name="Nabeya D."/>
            <person name="Jung N."/>
            <person name="Uechi K."/>
            <person name="Horii T."/>
            <person name="Iida T."/>
            <person name="Fujita J."/>
            <person name="Nakamura S."/>
        </authorList>
    </citation>
    <scope>NUCLEOTIDE SEQUENCE [LARGE SCALE GENOMIC DNA]</scope>
    <source>
        <strain evidence="3 4">JCM 30396</strain>
    </source>
</reference>
<evidence type="ECO:0000259" key="2">
    <source>
        <dbReference type="Pfam" id="PF24238"/>
    </source>
</evidence>
<protein>
    <recommendedName>
        <fullName evidence="2">CDGP domain-containing protein</fullName>
    </recommendedName>
</protein>
<evidence type="ECO:0000256" key="1">
    <source>
        <dbReference type="SAM" id="SignalP"/>
    </source>
</evidence>
<accession>A0A7I7TEC8</accession>
<dbReference type="InterPro" id="IPR056271">
    <property type="entry name" value="CDGP_dom"/>
</dbReference>
<feature type="domain" description="CDGP" evidence="2">
    <location>
        <begin position="33"/>
        <end position="121"/>
    </location>
</feature>
<feature type="signal peptide" evidence="1">
    <location>
        <begin position="1"/>
        <end position="29"/>
    </location>
</feature>
<name>A0A7I7TEC8_9MYCO</name>
<organism evidence="3 4">
    <name type="scientific">Mycolicibacterium helvum</name>
    <dbReference type="NCBI Taxonomy" id="1534349"/>
    <lineage>
        <taxon>Bacteria</taxon>
        <taxon>Bacillati</taxon>
        <taxon>Actinomycetota</taxon>
        <taxon>Actinomycetes</taxon>
        <taxon>Mycobacteriales</taxon>
        <taxon>Mycobacteriaceae</taxon>
        <taxon>Mycolicibacterium</taxon>
    </lineage>
</organism>
<proteinExistence type="predicted"/>
<dbReference type="EMBL" id="AP022596">
    <property type="protein sequence ID" value="BBY67360.1"/>
    <property type="molecule type" value="Genomic_DNA"/>
</dbReference>
<keyword evidence="4" id="KW-1185">Reference proteome</keyword>
<dbReference type="KEGG" id="mhev:MHEL_56030"/>
<dbReference type="Proteomes" id="UP000467148">
    <property type="component" value="Chromosome"/>
</dbReference>
<dbReference type="Pfam" id="PF24238">
    <property type="entry name" value="CDGP"/>
    <property type="match status" value="1"/>
</dbReference>
<evidence type="ECO:0000313" key="3">
    <source>
        <dbReference type="EMBL" id="BBY67360.1"/>
    </source>
</evidence>
<evidence type="ECO:0000313" key="4">
    <source>
        <dbReference type="Proteomes" id="UP000467148"/>
    </source>
</evidence>
<gene>
    <name evidence="3" type="ORF">MHEL_56030</name>
</gene>
<dbReference type="RefSeq" id="WP_425563441.1">
    <property type="nucleotide sequence ID" value="NZ_BAABEL010000018.1"/>
</dbReference>
<keyword evidence="1" id="KW-0732">Signal</keyword>
<feature type="chain" id="PRO_5029802805" description="CDGP domain-containing protein" evidence="1">
    <location>
        <begin position="30"/>
        <end position="122"/>
    </location>
</feature>